<evidence type="ECO:0000256" key="1">
    <source>
        <dbReference type="SAM" id="MobiDB-lite"/>
    </source>
</evidence>
<accession>A0A1J5R5N2</accession>
<organism evidence="2">
    <name type="scientific">mine drainage metagenome</name>
    <dbReference type="NCBI Taxonomy" id="410659"/>
    <lineage>
        <taxon>unclassified sequences</taxon>
        <taxon>metagenomes</taxon>
        <taxon>ecological metagenomes</taxon>
    </lineage>
</organism>
<evidence type="ECO:0000313" key="2">
    <source>
        <dbReference type="EMBL" id="OIQ91262.1"/>
    </source>
</evidence>
<dbReference type="AlphaFoldDB" id="A0A1J5R5N2"/>
<gene>
    <name evidence="2" type="ORF">GALL_268590</name>
</gene>
<reference evidence="2" key="1">
    <citation type="submission" date="2016-10" db="EMBL/GenBank/DDBJ databases">
        <title>Sequence of Gallionella enrichment culture.</title>
        <authorList>
            <person name="Poehlein A."/>
            <person name="Muehling M."/>
            <person name="Daniel R."/>
        </authorList>
    </citation>
    <scope>NUCLEOTIDE SEQUENCE</scope>
</reference>
<feature type="region of interest" description="Disordered" evidence="1">
    <location>
        <begin position="1"/>
        <end position="25"/>
    </location>
</feature>
<protein>
    <submittedName>
        <fullName evidence="2">Uncharacterized protein</fullName>
    </submittedName>
</protein>
<name>A0A1J5R5N2_9ZZZZ</name>
<proteinExistence type="predicted"/>
<feature type="compositionally biased region" description="Polar residues" evidence="1">
    <location>
        <begin position="1"/>
        <end position="11"/>
    </location>
</feature>
<comment type="caution">
    <text evidence="2">The sequence shown here is derived from an EMBL/GenBank/DDBJ whole genome shotgun (WGS) entry which is preliminary data.</text>
</comment>
<dbReference type="EMBL" id="MLJW01000265">
    <property type="protein sequence ID" value="OIQ91262.1"/>
    <property type="molecule type" value="Genomic_DNA"/>
</dbReference>
<sequence>MMDSGMATSGMMTERSEPRKTNTTAVTMRMASSRVLTTSSMEALTNLVES</sequence>